<feature type="compositionally biased region" description="Basic and acidic residues" evidence="1">
    <location>
        <begin position="95"/>
        <end position="110"/>
    </location>
</feature>
<feature type="compositionally biased region" description="Polar residues" evidence="1">
    <location>
        <begin position="29"/>
        <end position="40"/>
    </location>
</feature>
<dbReference type="AlphaFoldDB" id="A0AAV8TR39"/>
<dbReference type="PANTHER" id="PTHR35109:SF1">
    <property type="entry name" value="GLUTAMATE RACEMASE"/>
    <property type="match status" value="1"/>
</dbReference>
<protein>
    <recommendedName>
        <fullName evidence="4">Late embryogenesis abundant protein</fullName>
    </recommendedName>
</protein>
<proteinExistence type="predicted"/>
<gene>
    <name evidence="2" type="ORF">K2173_023896</name>
</gene>
<sequence>MTRAGIAPTRIFMLRVNKQVKHHFHSPTPAGSVQEQLTGMSKQSSPGDDSSSSSWIPHPRNGIYVPKGHEGMMDDIPESAVSCNNNQAFWLRSVDGVDKPDPDLPSDHPLHTSTNLY</sequence>
<evidence type="ECO:0000256" key="1">
    <source>
        <dbReference type="SAM" id="MobiDB-lite"/>
    </source>
</evidence>
<evidence type="ECO:0008006" key="4">
    <source>
        <dbReference type="Google" id="ProtNLM"/>
    </source>
</evidence>
<accession>A0AAV8TR39</accession>
<evidence type="ECO:0000313" key="3">
    <source>
        <dbReference type="Proteomes" id="UP001159364"/>
    </source>
</evidence>
<keyword evidence="3" id="KW-1185">Reference proteome</keyword>
<feature type="compositionally biased region" description="Low complexity" evidence="1">
    <location>
        <begin position="41"/>
        <end position="54"/>
    </location>
</feature>
<organism evidence="2 3">
    <name type="scientific">Erythroxylum novogranatense</name>
    <dbReference type="NCBI Taxonomy" id="1862640"/>
    <lineage>
        <taxon>Eukaryota</taxon>
        <taxon>Viridiplantae</taxon>
        <taxon>Streptophyta</taxon>
        <taxon>Embryophyta</taxon>
        <taxon>Tracheophyta</taxon>
        <taxon>Spermatophyta</taxon>
        <taxon>Magnoliopsida</taxon>
        <taxon>eudicotyledons</taxon>
        <taxon>Gunneridae</taxon>
        <taxon>Pentapetalae</taxon>
        <taxon>rosids</taxon>
        <taxon>fabids</taxon>
        <taxon>Malpighiales</taxon>
        <taxon>Erythroxylaceae</taxon>
        <taxon>Erythroxylum</taxon>
    </lineage>
</organism>
<evidence type="ECO:0000313" key="2">
    <source>
        <dbReference type="EMBL" id="KAJ8768901.1"/>
    </source>
</evidence>
<feature type="region of interest" description="Disordered" evidence="1">
    <location>
        <begin position="94"/>
        <end position="117"/>
    </location>
</feature>
<dbReference type="PANTHER" id="PTHR35109">
    <property type="entry name" value="GLUTAMATE RACEMASE"/>
    <property type="match status" value="1"/>
</dbReference>
<comment type="caution">
    <text evidence="2">The sequence shown here is derived from an EMBL/GenBank/DDBJ whole genome shotgun (WGS) entry which is preliminary data.</text>
</comment>
<reference evidence="2 3" key="1">
    <citation type="submission" date="2021-09" db="EMBL/GenBank/DDBJ databases">
        <title>Genomic insights and catalytic innovation underlie evolution of tropane alkaloids biosynthesis.</title>
        <authorList>
            <person name="Wang Y.-J."/>
            <person name="Tian T."/>
            <person name="Huang J.-P."/>
            <person name="Huang S.-X."/>
        </authorList>
    </citation>
    <scope>NUCLEOTIDE SEQUENCE [LARGE SCALE GENOMIC DNA]</scope>
    <source>
        <strain evidence="2">KIB-2018</strain>
        <tissue evidence="2">Leaf</tissue>
    </source>
</reference>
<feature type="region of interest" description="Disordered" evidence="1">
    <location>
        <begin position="23"/>
        <end position="79"/>
    </location>
</feature>
<name>A0AAV8TR39_9ROSI</name>
<dbReference type="Proteomes" id="UP001159364">
    <property type="component" value="Linkage Group LG04"/>
</dbReference>
<dbReference type="EMBL" id="JAIWQS010000004">
    <property type="protein sequence ID" value="KAJ8768901.1"/>
    <property type="molecule type" value="Genomic_DNA"/>
</dbReference>